<feature type="active site" description="Proton acceptor; specific for D-alanine" evidence="6">
    <location>
        <position position="40"/>
    </location>
</feature>
<dbReference type="Pfam" id="PF01168">
    <property type="entry name" value="Ala_racemase_N"/>
    <property type="match status" value="1"/>
</dbReference>
<evidence type="ECO:0000313" key="11">
    <source>
        <dbReference type="Proteomes" id="UP000298588"/>
    </source>
</evidence>
<dbReference type="PANTHER" id="PTHR30511:SF0">
    <property type="entry name" value="ALANINE RACEMASE, CATABOLIC-RELATED"/>
    <property type="match status" value="1"/>
</dbReference>
<evidence type="ECO:0000256" key="1">
    <source>
        <dbReference type="ARBA" id="ARBA00000316"/>
    </source>
</evidence>
<dbReference type="InterPro" id="IPR000821">
    <property type="entry name" value="Ala_racemase"/>
</dbReference>
<organism evidence="10 11">
    <name type="scientific">Phreatobacter aquaticus</name>
    <dbReference type="NCBI Taxonomy" id="2570229"/>
    <lineage>
        <taxon>Bacteria</taxon>
        <taxon>Pseudomonadati</taxon>
        <taxon>Pseudomonadota</taxon>
        <taxon>Alphaproteobacteria</taxon>
        <taxon>Hyphomicrobiales</taxon>
        <taxon>Phreatobacteraceae</taxon>
        <taxon>Phreatobacter</taxon>
    </lineage>
</organism>
<dbReference type="OrthoDB" id="9813814at2"/>
<feature type="binding site" evidence="6 8">
    <location>
        <position position="138"/>
    </location>
    <ligand>
        <name>substrate</name>
    </ligand>
</feature>
<keyword evidence="4 6" id="KW-0663">Pyridoxal phosphate</keyword>
<dbReference type="SUPFAM" id="SSF51419">
    <property type="entry name" value="PLP-binding barrel"/>
    <property type="match status" value="1"/>
</dbReference>
<protein>
    <recommendedName>
        <fullName evidence="3 6">Alanine racemase</fullName>
        <ecNumber evidence="3 6">5.1.1.1</ecNumber>
    </recommendedName>
</protein>
<gene>
    <name evidence="10" type="primary">alr</name>
    <name evidence="10" type="ORF">E8L99_15135</name>
</gene>
<dbReference type="GO" id="GO:0030632">
    <property type="term" value="P:D-alanine biosynthetic process"/>
    <property type="evidence" value="ECO:0007669"/>
    <property type="project" value="UniProtKB-UniRule"/>
</dbReference>
<sequence length="368" mass="38589">MTIAASEAGARLTIDLAAIARNYRRIAGMTTGAECAAVVKADAYGTGIETTGPALAAAGARTFFVAHPSEARRLRQVCPEAVIYILNGLFEGALDLYASLNIRPVLGSRDEIEAFSAFCRTVRRRLPAAIHVDTGMSRLGLDLAEAALLAEPGPQNLDFEPALVMTHLACADEPGHILTPKQIDRFSQVRGLYPGVPGSLANSAGCTLGAAARHDLVRPGIALYGGRFRADREPLEGVVTLAAPVIQVREVRAGETIGYGATWSAPHLSRIAIVSVGYADGYLRGAGSTDRKSGASARVNGVVCPLAGRVSMDLLAIDVTEAGLIRRGDLATLIGDGITVDDIAEAAGTIGYEILTGLGRRYHRVVAH</sequence>
<dbReference type="PANTHER" id="PTHR30511">
    <property type="entry name" value="ALANINE RACEMASE"/>
    <property type="match status" value="1"/>
</dbReference>
<dbReference type="NCBIfam" id="TIGR00492">
    <property type="entry name" value="alr"/>
    <property type="match status" value="1"/>
</dbReference>
<dbReference type="KEGG" id="paqt:E8L99_15135"/>
<evidence type="ECO:0000259" key="9">
    <source>
        <dbReference type="SMART" id="SM01005"/>
    </source>
</evidence>
<evidence type="ECO:0000256" key="5">
    <source>
        <dbReference type="ARBA" id="ARBA00023235"/>
    </source>
</evidence>
<dbReference type="CDD" id="cd00430">
    <property type="entry name" value="PLPDE_III_AR"/>
    <property type="match status" value="1"/>
</dbReference>
<dbReference type="SMART" id="SM01005">
    <property type="entry name" value="Ala_racemase_C"/>
    <property type="match status" value="1"/>
</dbReference>
<dbReference type="GO" id="GO:0008784">
    <property type="term" value="F:alanine racemase activity"/>
    <property type="evidence" value="ECO:0007669"/>
    <property type="project" value="UniProtKB-UniRule"/>
</dbReference>
<dbReference type="GO" id="GO:0005829">
    <property type="term" value="C:cytosol"/>
    <property type="evidence" value="ECO:0007669"/>
    <property type="project" value="TreeGrafter"/>
</dbReference>
<comment type="cofactor">
    <cofactor evidence="2 6 7">
        <name>pyridoxal 5'-phosphate</name>
        <dbReference type="ChEBI" id="CHEBI:597326"/>
    </cofactor>
</comment>
<dbReference type="UniPathway" id="UPA00042">
    <property type="reaction ID" value="UER00497"/>
</dbReference>
<dbReference type="AlphaFoldDB" id="A0A4D7QPZ4"/>
<feature type="active site" description="Proton acceptor; specific for L-alanine" evidence="6">
    <location>
        <position position="259"/>
    </location>
</feature>
<comment type="pathway">
    <text evidence="6">Amino-acid biosynthesis; D-alanine biosynthesis; D-alanine from L-alanine: step 1/1.</text>
</comment>
<dbReference type="Pfam" id="PF00842">
    <property type="entry name" value="Ala_racemase_C"/>
    <property type="match status" value="1"/>
</dbReference>
<comment type="similarity">
    <text evidence="6">Belongs to the alanine racemase family.</text>
</comment>
<dbReference type="EC" id="5.1.1.1" evidence="3 6"/>
<dbReference type="EMBL" id="CP039865">
    <property type="protein sequence ID" value="QCK86997.1"/>
    <property type="molecule type" value="Genomic_DNA"/>
</dbReference>
<evidence type="ECO:0000256" key="3">
    <source>
        <dbReference type="ARBA" id="ARBA00013089"/>
    </source>
</evidence>
<evidence type="ECO:0000256" key="8">
    <source>
        <dbReference type="PIRSR" id="PIRSR600821-52"/>
    </source>
</evidence>
<feature type="binding site" evidence="6 8">
    <location>
        <position position="312"/>
    </location>
    <ligand>
        <name>substrate</name>
    </ligand>
</feature>
<dbReference type="InterPro" id="IPR011079">
    <property type="entry name" value="Ala_racemase_C"/>
</dbReference>
<dbReference type="RefSeq" id="WP_137100328.1">
    <property type="nucleotide sequence ID" value="NZ_CP039865.1"/>
</dbReference>
<keyword evidence="11" id="KW-1185">Reference proteome</keyword>
<dbReference type="InterPro" id="IPR001608">
    <property type="entry name" value="Ala_racemase_N"/>
</dbReference>
<accession>A0A4D7QPZ4</accession>
<dbReference type="SUPFAM" id="SSF50621">
    <property type="entry name" value="Alanine racemase C-terminal domain-like"/>
    <property type="match status" value="1"/>
</dbReference>
<dbReference type="InterPro" id="IPR009006">
    <property type="entry name" value="Ala_racemase/Decarboxylase_C"/>
</dbReference>
<dbReference type="GO" id="GO:0030170">
    <property type="term" value="F:pyridoxal phosphate binding"/>
    <property type="evidence" value="ECO:0007669"/>
    <property type="project" value="UniProtKB-UniRule"/>
</dbReference>
<dbReference type="Gene3D" id="2.40.37.10">
    <property type="entry name" value="Lyase, Ornithine Decarboxylase, Chain A, domain 1"/>
    <property type="match status" value="1"/>
</dbReference>
<feature type="modified residue" description="N6-(pyridoxal phosphate)lysine" evidence="6 7">
    <location>
        <position position="40"/>
    </location>
</feature>
<reference evidence="10 11" key="1">
    <citation type="submission" date="2019-04" db="EMBL/GenBank/DDBJ databases">
        <title>Phreatobacter aquaticus sp. nov.</title>
        <authorList>
            <person name="Choi A."/>
            <person name="Baek K."/>
        </authorList>
    </citation>
    <scope>NUCLEOTIDE SEQUENCE [LARGE SCALE GENOMIC DNA]</scope>
    <source>
        <strain evidence="10 11">NMCR1094</strain>
    </source>
</reference>
<keyword evidence="5 6" id="KW-0413">Isomerase</keyword>
<dbReference type="PRINTS" id="PR00992">
    <property type="entry name" value="ALARACEMASE"/>
</dbReference>
<evidence type="ECO:0000256" key="2">
    <source>
        <dbReference type="ARBA" id="ARBA00001933"/>
    </source>
</evidence>
<comment type="function">
    <text evidence="6">Catalyzes the interconversion of L-alanine and D-alanine. May also act on other amino acids.</text>
</comment>
<dbReference type="Gene3D" id="3.20.20.10">
    <property type="entry name" value="Alanine racemase"/>
    <property type="match status" value="1"/>
</dbReference>
<evidence type="ECO:0000313" key="10">
    <source>
        <dbReference type="EMBL" id="QCK86997.1"/>
    </source>
</evidence>
<evidence type="ECO:0000256" key="7">
    <source>
        <dbReference type="PIRSR" id="PIRSR600821-50"/>
    </source>
</evidence>
<comment type="catalytic activity">
    <reaction evidence="1 6">
        <text>L-alanine = D-alanine</text>
        <dbReference type="Rhea" id="RHEA:20249"/>
        <dbReference type="ChEBI" id="CHEBI:57416"/>
        <dbReference type="ChEBI" id="CHEBI:57972"/>
        <dbReference type="EC" id="5.1.1.1"/>
    </reaction>
</comment>
<evidence type="ECO:0000256" key="4">
    <source>
        <dbReference type="ARBA" id="ARBA00022898"/>
    </source>
</evidence>
<evidence type="ECO:0000256" key="6">
    <source>
        <dbReference type="HAMAP-Rule" id="MF_01201"/>
    </source>
</evidence>
<dbReference type="InterPro" id="IPR029066">
    <property type="entry name" value="PLP-binding_barrel"/>
</dbReference>
<dbReference type="HAMAP" id="MF_01201">
    <property type="entry name" value="Ala_racemase"/>
    <property type="match status" value="1"/>
</dbReference>
<name>A0A4D7QPZ4_9HYPH</name>
<proteinExistence type="inferred from homology"/>
<dbReference type="Proteomes" id="UP000298588">
    <property type="component" value="Chromosome"/>
</dbReference>
<feature type="domain" description="Alanine racemase C-terminal" evidence="9">
    <location>
        <begin position="238"/>
        <end position="367"/>
    </location>
</feature>